<feature type="region of interest" description="Disordered" evidence="1">
    <location>
        <begin position="177"/>
        <end position="197"/>
    </location>
</feature>
<evidence type="ECO:0000313" key="2">
    <source>
        <dbReference type="EMBL" id="SMQ67005.1"/>
    </source>
</evidence>
<accession>A0ABY1RB00</accession>
<gene>
    <name evidence="2" type="ORF">SAMN06295909_1410</name>
</gene>
<comment type="caution">
    <text evidence="2">The sequence shown here is derived from an EMBL/GenBank/DDBJ whole genome shotgun (WGS) entry which is preliminary data.</text>
</comment>
<dbReference type="Proteomes" id="UP000194464">
    <property type="component" value="Unassembled WGS sequence"/>
</dbReference>
<evidence type="ECO:0000313" key="3">
    <source>
        <dbReference type="Proteomes" id="UP000194464"/>
    </source>
</evidence>
<name>A0ABY1RB00_9MICO</name>
<feature type="region of interest" description="Disordered" evidence="1">
    <location>
        <begin position="213"/>
        <end position="234"/>
    </location>
</feature>
<protein>
    <submittedName>
        <fullName evidence="2">Uncharacterized protein</fullName>
    </submittedName>
</protein>
<dbReference type="RefSeq" id="WP_086473444.1">
    <property type="nucleotide sequence ID" value="NZ_FXWJ01000002.1"/>
</dbReference>
<organism evidence="2 3">
    <name type="scientific">Plantibacter elymi</name>
    <name type="common">nom. nud.</name>
    <dbReference type="NCBI Taxonomy" id="199708"/>
    <lineage>
        <taxon>Bacteria</taxon>
        <taxon>Bacillati</taxon>
        <taxon>Actinomycetota</taxon>
        <taxon>Actinomycetes</taxon>
        <taxon>Micrococcales</taxon>
        <taxon>Microbacteriaceae</taxon>
        <taxon>Plantibacter</taxon>
    </lineage>
</organism>
<dbReference type="EMBL" id="FXWJ01000002">
    <property type="protein sequence ID" value="SMQ67005.1"/>
    <property type="molecule type" value="Genomic_DNA"/>
</dbReference>
<sequence length="234" mass="26639">MLVAAPKTLDYQAEAKAFFNGLRNASPERLQALLNEGAYDAKLSFVLWESRDWIAREHIREARGLGYGREKALAKQRTQSLLGLYREDAKRNYVPLPTRVLLPPPRLHETTAAEQRLAEQRARSFFSALSRASPARLEALYQERRGGEQLWRLLHPEPGRPTAEERKKIFESRSRIDPAMRPTPTTGPYKRGKVTPVGMTRARALQLAVEAEKRREAEQLARRASRGRNSPAMS</sequence>
<evidence type="ECO:0000256" key="1">
    <source>
        <dbReference type="SAM" id="MobiDB-lite"/>
    </source>
</evidence>
<reference evidence="2 3" key="1">
    <citation type="submission" date="2017-04" db="EMBL/GenBank/DDBJ databases">
        <authorList>
            <person name="Varghese N."/>
            <person name="Submissions S."/>
        </authorList>
    </citation>
    <scope>NUCLEOTIDE SEQUENCE [LARGE SCALE GENOMIC DNA]</scope>
    <source>
        <strain evidence="2 3">VKM Ac-1784</strain>
    </source>
</reference>
<proteinExistence type="predicted"/>
<keyword evidence="3" id="KW-1185">Reference proteome</keyword>